<dbReference type="Pfam" id="PF00919">
    <property type="entry name" value="UPF0004"/>
    <property type="match status" value="1"/>
</dbReference>
<evidence type="ECO:0000256" key="1">
    <source>
        <dbReference type="ARBA" id="ARBA00001966"/>
    </source>
</evidence>
<evidence type="ECO:0000256" key="7">
    <source>
        <dbReference type="ARBA" id="ARBA00023004"/>
    </source>
</evidence>
<dbReference type="InterPro" id="IPR006467">
    <property type="entry name" value="MiaB-like_bact"/>
</dbReference>
<evidence type="ECO:0000313" key="12">
    <source>
        <dbReference type="Proteomes" id="UP000602442"/>
    </source>
</evidence>
<dbReference type="InterPro" id="IPR020612">
    <property type="entry name" value="Methylthiotransferase_CS"/>
</dbReference>
<dbReference type="NCBIfam" id="TIGR00089">
    <property type="entry name" value="MiaB/RimO family radical SAM methylthiotransferase"/>
    <property type="match status" value="1"/>
</dbReference>
<evidence type="ECO:0000256" key="4">
    <source>
        <dbReference type="ARBA" id="ARBA00022679"/>
    </source>
</evidence>
<dbReference type="InterPro" id="IPR006638">
    <property type="entry name" value="Elp3/MiaA/NifB-like_rSAM"/>
</dbReference>
<feature type="domain" description="Radical SAM core" evidence="10">
    <location>
        <begin position="107"/>
        <end position="337"/>
    </location>
</feature>
<dbReference type="InterPro" id="IPR038135">
    <property type="entry name" value="Methylthiotransferase_N_sf"/>
</dbReference>
<dbReference type="Gene3D" id="3.40.50.12160">
    <property type="entry name" value="Methylthiotransferase, N-terminal domain"/>
    <property type="match status" value="1"/>
</dbReference>
<dbReference type="Pfam" id="PF04055">
    <property type="entry name" value="Radical_SAM"/>
    <property type="match status" value="1"/>
</dbReference>
<keyword evidence="6" id="KW-0479">Metal-binding</keyword>
<evidence type="ECO:0000259" key="10">
    <source>
        <dbReference type="PROSITE" id="PS51918"/>
    </source>
</evidence>
<dbReference type="EMBL" id="JAEANY010000003">
    <property type="protein sequence ID" value="MBH5322886.1"/>
    <property type="molecule type" value="Genomic_DNA"/>
</dbReference>
<keyword evidence="2" id="KW-0004">4Fe-4S</keyword>
<protein>
    <submittedName>
        <fullName evidence="11">tRNA (N(6)-L-threonylcarbamoyladenosine(37)-C(2))-methylthiotransferase MtaB</fullName>
    </submittedName>
</protein>
<evidence type="ECO:0000256" key="5">
    <source>
        <dbReference type="ARBA" id="ARBA00022691"/>
    </source>
</evidence>
<dbReference type="InterPro" id="IPR005839">
    <property type="entry name" value="Methylthiotransferase"/>
</dbReference>
<name>A0ABS0N524_9SPHN</name>
<accession>A0ABS0N524</accession>
<dbReference type="PROSITE" id="PS51918">
    <property type="entry name" value="RADICAL_SAM"/>
    <property type="match status" value="1"/>
</dbReference>
<evidence type="ECO:0000256" key="3">
    <source>
        <dbReference type="ARBA" id="ARBA00022490"/>
    </source>
</evidence>
<dbReference type="SFLD" id="SFLDG01082">
    <property type="entry name" value="B12-binding_domain_containing"/>
    <property type="match status" value="1"/>
</dbReference>
<dbReference type="SFLD" id="SFLDS00029">
    <property type="entry name" value="Radical_SAM"/>
    <property type="match status" value="1"/>
</dbReference>
<keyword evidence="4" id="KW-0808">Transferase</keyword>
<keyword evidence="12" id="KW-1185">Reference proteome</keyword>
<comment type="caution">
    <text evidence="11">The sequence shown here is derived from an EMBL/GenBank/DDBJ whole genome shotgun (WGS) entry which is preliminary data.</text>
</comment>
<keyword evidence="8" id="KW-0411">Iron-sulfur</keyword>
<dbReference type="Proteomes" id="UP000602442">
    <property type="component" value="Unassembled WGS sequence"/>
</dbReference>
<dbReference type="PANTHER" id="PTHR43837">
    <property type="entry name" value="RIBOSOMAL PROTEIN S12 METHYLTHIOTRANSFERASE RIMO"/>
    <property type="match status" value="1"/>
</dbReference>
<dbReference type="InterPro" id="IPR005840">
    <property type="entry name" value="Ribosomal_uS12_MeSTrfase_RimO"/>
</dbReference>
<dbReference type="NCBIfam" id="TIGR01579">
    <property type="entry name" value="MiaB-like-C"/>
    <property type="match status" value="1"/>
</dbReference>
<dbReference type="PROSITE" id="PS51449">
    <property type="entry name" value="MTTASE_N"/>
    <property type="match status" value="1"/>
</dbReference>
<proteinExistence type="predicted"/>
<dbReference type="InterPro" id="IPR023404">
    <property type="entry name" value="rSAM_horseshoe"/>
</dbReference>
<evidence type="ECO:0000313" key="11">
    <source>
        <dbReference type="EMBL" id="MBH5322886.1"/>
    </source>
</evidence>
<dbReference type="RefSeq" id="WP_197921619.1">
    <property type="nucleotide sequence ID" value="NZ_CAWPTA010000008.1"/>
</dbReference>
<evidence type="ECO:0000256" key="2">
    <source>
        <dbReference type="ARBA" id="ARBA00022485"/>
    </source>
</evidence>
<comment type="cofactor">
    <cofactor evidence="1">
        <name>[4Fe-4S] cluster</name>
        <dbReference type="ChEBI" id="CHEBI:49883"/>
    </cofactor>
</comment>
<feature type="domain" description="MTTase N-terminal" evidence="9">
    <location>
        <begin position="1"/>
        <end position="102"/>
    </location>
</feature>
<dbReference type="InterPro" id="IPR058240">
    <property type="entry name" value="rSAM_sf"/>
</dbReference>
<dbReference type="PROSITE" id="PS01278">
    <property type="entry name" value="MTTASE_RADICAL"/>
    <property type="match status" value="1"/>
</dbReference>
<dbReference type="Gene3D" id="3.80.30.20">
    <property type="entry name" value="tm_1862 like domain"/>
    <property type="match status" value="1"/>
</dbReference>
<gene>
    <name evidence="11" type="primary">mtaB</name>
    <name evidence="11" type="ORF">I5L03_09840</name>
</gene>
<keyword evidence="7" id="KW-0408">Iron</keyword>
<dbReference type="CDD" id="cd01335">
    <property type="entry name" value="Radical_SAM"/>
    <property type="match status" value="1"/>
</dbReference>
<reference evidence="11 12" key="1">
    <citation type="submission" date="2020-11" db="EMBL/GenBank/DDBJ databases">
        <title>Erythrobacter sediminis sp. nov., a marine bacterium from a tidal flat of Garorim Bay.</title>
        <authorList>
            <person name="Kim D."/>
            <person name="Yoo Y."/>
            <person name="Kim J.-J."/>
        </authorList>
    </citation>
    <scope>NUCLEOTIDE SEQUENCE [LARGE SCALE GENOMIC DNA]</scope>
    <source>
        <strain evidence="11 12">JGD-13</strain>
    </source>
</reference>
<dbReference type="PANTHER" id="PTHR43837:SF1">
    <property type="entry name" value="RIBOSOMAL PROTEIN US12 METHYLTHIOTRANSFERASE RIMO"/>
    <property type="match status" value="1"/>
</dbReference>
<keyword evidence="3" id="KW-0963">Cytoplasm</keyword>
<dbReference type="InterPro" id="IPR013848">
    <property type="entry name" value="Methylthiotransferase_N"/>
</dbReference>
<sequence length="390" mass="42588">MSAEVISLGCRLNIAESERIRDMMSGEDDVVVVNSCAVTMEAVRQTRQAIRRARKARPDARLLVTGCAADIEREQLAAMPEVDGLVPNTQKLDARAWNVPERAEPAPKQRTRAFIAVQNGCDHACTFCVIPQGRGASRSMTIPAVLREVERHLEQGAPEIVLTGVDVTSWGHDLPGTPPLGDLVAAVLDAFPDLRRLRMSSIDGAEVDSRLFHLFASEPRVMPHLHLSLQHGADLILKRMKRRHSRADALVLVSGLRERRPELVMGADIIAGFPTESEAHHADNLSIIRELRIVHGHIFPYSPRPNTPAARMPQLDKGLIKERAAELRAAVGAVRNEFLESLVGTPLSVLAERDGCGYAENFARVALPASTEAGTIATITPQSIEEGILT</sequence>
<dbReference type="SMART" id="SM00729">
    <property type="entry name" value="Elp3"/>
    <property type="match status" value="1"/>
</dbReference>
<keyword evidence="5" id="KW-0949">S-adenosyl-L-methionine</keyword>
<dbReference type="SUPFAM" id="SSF102114">
    <property type="entry name" value="Radical SAM enzymes"/>
    <property type="match status" value="1"/>
</dbReference>
<evidence type="ECO:0000259" key="9">
    <source>
        <dbReference type="PROSITE" id="PS51449"/>
    </source>
</evidence>
<evidence type="ECO:0000256" key="6">
    <source>
        <dbReference type="ARBA" id="ARBA00022723"/>
    </source>
</evidence>
<organism evidence="11 12">
    <name type="scientific">Aurantiacibacter sediminis</name>
    <dbReference type="NCBI Taxonomy" id="2793064"/>
    <lineage>
        <taxon>Bacteria</taxon>
        <taxon>Pseudomonadati</taxon>
        <taxon>Pseudomonadota</taxon>
        <taxon>Alphaproteobacteria</taxon>
        <taxon>Sphingomonadales</taxon>
        <taxon>Erythrobacteraceae</taxon>
        <taxon>Aurantiacibacter</taxon>
    </lineage>
</organism>
<evidence type="ECO:0000256" key="8">
    <source>
        <dbReference type="ARBA" id="ARBA00023014"/>
    </source>
</evidence>
<dbReference type="InterPro" id="IPR007197">
    <property type="entry name" value="rSAM"/>
</dbReference>